<protein>
    <recommendedName>
        <fullName evidence="2">UBX domain-containing protein</fullName>
    </recommendedName>
</protein>
<dbReference type="GeneID" id="92208004"/>
<dbReference type="SMART" id="SM00166">
    <property type="entry name" value="UBX"/>
    <property type="match status" value="1"/>
</dbReference>
<keyword evidence="4" id="KW-1185">Reference proteome</keyword>
<sequence length="487" mass="54356">MSLPDESSFGDSVQNAVRQAVADQKPLFVFLKDSTNTDLNQQLLNKYLSSLPAEKLKEKFILLKLTHGTPDFGYFEQLFSSLVVPSFCVVIQGKLQHILSNEGSTEDFEKLIGEMGVERLNQQEAVASASAAETSNNNTSESRRPPHESQPSSRPSTSTTNNANSSTSPQQVLSPHEKTVLRHKEIIAEQRRSQMQEKKRLRDLLEADRREMHSRMRAEQRQNDKSLPESGRNMGTGTGPNHARNVSSSLCTLAIKLFDGSTIRHEFESQQTLTDVRNYLDEEIKVIPSTGKLPAFATTFQPTGYQFHRPTLPRITYSEEQESSSLQKLDLTPRSILILKPTYNDPSAGDVAPDGEKLGVIRSIYRGVRRLGSALYSFFDYGVDDVHHYEGEHPANAPPDHVLDLPYPVAPGLLSVGDRALSSSLISIETDDRDSTAAPESRPTESRSSTPRSFSSNRIQTVHDSNEIRRIDTYNGNSINLNERDDE</sequence>
<evidence type="ECO:0000313" key="4">
    <source>
        <dbReference type="Proteomes" id="UP001497383"/>
    </source>
</evidence>
<dbReference type="Pfam" id="PF23187">
    <property type="entry name" value="UBX7_N"/>
    <property type="match status" value="1"/>
</dbReference>
<gene>
    <name evidence="3" type="ORF">LODBEIA_P28080</name>
</gene>
<proteinExistence type="predicted"/>
<name>A0ABP0ZL16_9ASCO</name>
<dbReference type="Proteomes" id="UP001497383">
    <property type="component" value="Chromosome 3"/>
</dbReference>
<feature type="compositionally biased region" description="Basic and acidic residues" evidence="1">
    <location>
        <begin position="212"/>
        <end position="227"/>
    </location>
</feature>
<dbReference type="RefSeq" id="XP_066829746.1">
    <property type="nucleotide sequence ID" value="XM_066972848.1"/>
</dbReference>
<evidence type="ECO:0000256" key="1">
    <source>
        <dbReference type="SAM" id="MobiDB-lite"/>
    </source>
</evidence>
<dbReference type="PANTHER" id="PTHR46424">
    <property type="entry name" value="UBX DOMAIN-CONTAINING PROTEIN 4"/>
    <property type="match status" value="1"/>
</dbReference>
<dbReference type="CDD" id="cd01767">
    <property type="entry name" value="UBX"/>
    <property type="match status" value="1"/>
</dbReference>
<feature type="region of interest" description="Disordered" evidence="1">
    <location>
        <begin position="212"/>
        <end position="244"/>
    </location>
</feature>
<organism evidence="3 4">
    <name type="scientific">Lodderomyces beijingensis</name>
    <dbReference type="NCBI Taxonomy" id="1775926"/>
    <lineage>
        <taxon>Eukaryota</taxon>
        <taxon>Fungi</taxon>
        <taxon>Dikarya</taxon>
        <taxon>Ascomycota</taxon>
        <taxon>Saccharomycotina</taxon>
        <taxon>Pichiomycetes</taxon>
        <taxon>Debaryomycetaceae</taxon>
        <taxon>Candida/Lodderomyces clade</taxon>
        <taxon>Lodderomyces</taxon>
    </lineage>
</organism>
<dbReference type="Gene3D" id="3.10.20.90">
    <property type="entry name" value="Phosphatidylinositol 3-kinase Catalytic Subunit, Chain A, domain 1"/>
    <property type="match status" value="1"/>
</dbReference>
<feature type="compositionally biased region" description="Low complexity" evidence="1">
    <location>
        <begin position="149"/>
        <end position="171"/>
    </location>
</feature>
<dbReference type="PROSITE" id="PS50033">
    <property type="entry name" value="UBX"/>
    <property type="match status" value="1"/>
</dbReference>
<reference evidence="3 4" key="1">
    <citation type="submission" date="2024-03" db="EMBL/GenBank/DDBJ databases">
        <authorList>
            <person name="Brejova B."/>
        </authorList>
    </citation>
    <scope>NUCLEOTIDE SEQUENCE [LARGE SCALE GENOMIC DNA]</scope>
    <source>
        <strain evidence="3 4">CBS 14171</strain>
    </source>
</reference>
<feature type="compositionally biased region" description="Low complexity" evidence="1">
    <location>
        <begin position="446"/>
        <end position="456"/>
    </location>
</feature>
<feature type="region of interest" description="Disordered" evidence="1">
    <location>
        <begin position="124"/>
        <end position="178"/>
    </location>
</feature>
<dbReference type="SUPFAM" id="SSF54236">
    <property type="entry name" value="Ubiquitin-like"/>
    <property type="match status" value="1"/>
</dbReference>
<feature type="region of interest" description="Disordered" evidence="1">
    <location>
        <begin position="427"/>
        <end position="471"/>
    </location>
</feature>
<dbReference type="InterPro" id="IPR029071">
    <property type="entry name" value="Ubiquitin-like_domsf"/>
</dbReference>
<dbReference type="InterPro" id="IPR001012">
    <property type="entry name" value="UBX_dom"/>
</dbReference>
<dbReference type="PANTHER" id="PTHR46424:SF1">
    <property type="entry name" value="UBX DOMAIN-CONTAINING PROTEIN 4"/>
    <property type="match status" value="1"/>
</dbReference>
<evidence type="ECO:0000313" key="3">
    <source>
        <dbReference type="EMBL" id="CAK9438584.1"/>
    </source>
</evidence>
<accession>A0ABP0ZL16</accession>
<evidence type="ECO:0000259" key="2">
    <source>
        <dbReference type="PROSITE" id="PS50033"/>
    </source>
</evidence>
<dbReference type="Pfam" id="PF00789">
    <property type="entry name" value="UBX"/>
    <property type="match status" value="1"/>
</dbReference>
<feature type="domain" description="UBX" evidence="2">
    <location>
        <begin position="246"/>
        <end position="339"/>
    </location>
</feature>
<feature type="compositionally biased region" description="Low complexity" evidence="1">
    <location>
        <begin position="124"/>
        <end position="140"/>
    </location>
</feature>
<dbReference type="EMBL" id="OZ022407">
    <property type="protein sequence ID" value="CAK9438584.1"/>
    <property type="molecule type" value="Genomic_DNA"/>
</dbReference>